<evidence type="ECO:0000313" key="2">
    <source>
        <dbReference type="Proteomes" id="UP000534388"/>
    </source>
</evidence>
<dbReference type="CDD" id="cd07064">
    <property type="entry name" value="AlkD_like_1"/>
    <property type="match status" value="1"/>
</dbReference>
<protein>
    <submittedName>
        <fullName evidence="1">DNA alkylation repair protein</fullName>
    </submittedName>
</protein>
<comment type="caution">
    <text evidence="1">The sequence shown here is derived from an EMBL/GenBank/DDBJ whole genome shotgun (WGS) entry which is preliminary data.</text>
</comment>
<dbReference type="Proteomes" id="UP000534388">
    <property type="component" value="Unassembled WGS sequence"/>
</dbReference>
<accession>A0A7W2EUC8</accession>
<sequence length="222" mass="25429">MTTSELETIRATLAAHAQAARAEPMRAYMRNQFPFLGVPTPLRRKSLKPIFMELKGRGAAHFMALAKQLWALPEREYQYAALDLLALRHKELSVADIPALLRLAQEKSWWDTVDGLASIIGDILDGQHDGMDAALTSPDMWLRRIAMLHQLGWRARTDSIRLFDYARTLSPEREFFIQKAIGWALRDYARHDPEAVAAFLHAEKDRLAPLSYREANKHLQRD</sequence>
<keyword evidence="2" id="KW-1185">Reference proteome</keyword>
<dbReference type="InterPro" id="IPR014825">
    <property type="entry name" value="DNA_alkylation"/>
</dbReference>
<dbReference type="RefSeq" id="WP_182164588.1">
    <property type="nucleotide sequence ID" value="NZ_JACEZT010000011.1"/>
</dbReference>
<dbReference type="AlphaFoldDB" id="A0A7W2EUC8"/>
<evidence type="ECO:0000313" key="1">
    <source>
        <dbReference type="EMBL" id="MBA5638735.1"/>
    </source>
</evidence>
<dbReference type="PANTHER" id="PTHR34070">
    <property type="entry name" value="ARMADILLO-TYPE FOLD"/>
    <property type="match status" value="1"/>
</dbReference>
<proteinExistence type="predicted"/>
<reference evidence="1 2" key="1">
    <citation type="submission" date="2020-07" db="EMBL/GenBank/DDBJ databases">
        <title>Novel species isolated from subtropical streams in China.</title>
        <authorList>
            <person name="Lu H."/>
        </authorList>
    </citation>
    <scope>NUCLEOTIDE SEQUENCE [LARGE SCALE GENOMIC DNA]</scope>
    <source>
        <strain evidence="1 2">LX20W</strain>
    </source>
</reference>
<dbReference type="EMBL" id="JACEZT010000011">
    <property type="protein sequence ID" value="MBA5638735.1"/>
    <property type="molecule type" value="Genomic_DNA"/>
</dbReference>
<dbReference type="PANTHER" id="PTHR34070:SF1">
    <property type="entry name" value="DNA ALKYLATION REPAIR PROTEIN"/>
    <property type="match status" value="1"/>
</dbReference>
<dbReference type="Gene3D" id="1.25.40.290">
    <property type="entry name" value="ARM repeat domains"/>
    <property type="match status" value="1"/>
</dbReference>
<gene>
    <name evidence="1" type="ORF">H3H37_16865</name>
</gene>
<organism evidence="1 2">
    <name type="scientific">Rugamonas brunnea</name>
    <dbReference type="NCBI Taxonomy" id="2758569"/>
    <lineage>
        <taxon>Bacteria</taxon>
        <taxon>Pseudomonadati</taxon>
        <taxon>Pseudomonadota</taxon>
        <taxon>Betaproteobacteria</taxon>
        <taxon>Burkholderiales</taxon>
        <taxon>Oxalobacteraceae</taxon>
        <taxon>Telluria group</taxon>
        <taxon>Rugamonas</taxon>
    </lineage>
</organism>
<dbReference type="InterPro" id="IPR016024">
    <property type="entry name" value="ARM-type_fold"/>
</dbReference>
<dbReference type="Gene3D" id="1.20.1660.10">
    <property type="entry name" value="Hypothetical protein (EF3068)"/>
    <property type="match status" value="1"/>
</dbReference>
<name>A0A7W2EUC8_9BURK</name>
<dbReference type="Pfam" id="PF08713">
    <property type="entry name" value="DNA_alkylation"/>
    <property type="match status" value="1"/>
</dbReference>
<dbReference type="SUPFAM" id="SSF48371">
    <property type="entry name" value="ARM repeat"/>
    <property type="match status" value="1"/>
</dbReference>